<protein>
    <submittedName>
        <fullName evidence="2">Uncharacterized protein</fullName>
    </submittedName>
</protein>
<evidence type="ECO:0000313" key="3">
    <source>
        <dbReference type="Proteomes" id="UP000639338"/>
    </source>
</evidence>
<feature type="compositionally biased region" description="Basic and acidic residues" evidence="1">
    <location>
        <begin position="53"/>
        <end position="65"/>
    </location>
</feature>
<feature type="compositionally biased region" description="Basic and acidic residues" evidence="1">
    <location>
        <begin position="1"/>
        <end position="32"/>
    </location>
</feature>
<accession>A0A834XVK0</accession>
<keyword evidence="3" id="KW-1185">Reference proteome</keyword>
<evidence type="ECO:0000256" key="1">
    <source>
        <dbReference type="SAM" id="MobiDB-lite"/>
    </source>
</evidence>
<proteinExistence type="predicted"/>
<feature type="non-terminal residue" evidence="2">
    <location>
        <position position="1"/>
    </location>
</feature>
<feature type="region of interest" description="Disordered" evidence="1">
    <location>
        <begin position="1"/>
        <end position="78"/>
    </location>
</feature>
<reference evidence="2 3" key="1">
    <citation type="submission" date="2020-08" db="EMBL/GenBank/DDBJ databases">
        <title>Aphidius gifuensis genome sequencing and assembly.</title>
        <authorList>
            <person name="Du Z."/>
        </authorList>
    </citation>
    <scope>NUCLEOTIDE SEQUENCE [LARGE SCALE GENOMIC DNA]</scope>
    <source>
        <strain evidence="2">YNYX2018</strain>
        <tissue evidence="2">Adults</tissue>
    </source>
</reference>
<dbReference type="EMBL" id="JACMRX010000002">
    <property type="protein sequence ID" value="KAF7994215.1"/>
    <property type="molecule type" value="Genomic_DNA"/>
</dbReference>
<comment type="caution">
    <text evidence="2">The sequence shown here is derived from an EMBL/GenBank/DDBJ whole genome shotgun (WGS) entry which is preliminary data.</text>
</comment>
<organism evidence="2 3">
    <name type="scientific">Aphidius gifuensis</name>
    <name type="common">Parasitoid wasp</name>
    <dbReference type="NCBI Taxonomy" id="684658"/>
    <lineage>
        <taxon>Eukaryota</taxon>
        <taxon>Metazoa</taxon>
        <taxon>Ecdysozoa</taxon>
        <taxon>Arthropoda</taxon>
        <taxon>Hexapoda</taxon>
        <taxon>Insecta</taxon>
        <taxon>Pterygota</taxon>
        <taxon>Neoptera</taxon>
        <taxon>Endopterygota</taxon>
        <taxon>Hymenoptera</taxon>
        <taxon>Apocrita</taxon>
        <taxon>Ichneumonoidea</taxon>
        <taxon>Braconidae</taxon>
        <taxon>Aphidiinae</taxon>
        <taxon>Aphidius</taxon>
    </lineage>
</organism>
<dbReference type="AlphaFoldDB" id="A0A834XVK0"/>
<sequence length="267" mass="30988">QKESSRDNKNETDNSKKSHDADKETVDREIRLKKNKCTSSSKLSPVLKKKIKFSTENEETNKLESHQSTSKSSKKEIHKKSGVYVTKEKWEDAKRKKKFSTMTGALIEAVFPLEVLLINGVRKYHGSPLSKSSFSTAVNQRCTTLSSTHRALQEITTHWMALDLPFEREFAIKNKLLRYSWALPLAVEHQNKKDTLEDAIKSLPDYLEYPNTKVFINEVKEKWSSRIKYVLPFSTYHDIHTSIESHERRLELEFSSEIKTHFVLGKK</sequence>
<gene>
    <name evidence="2" type="ORF">HCN44_001798</name>
</gene>
<dbReference type="Proteomes" id="UP000639338">
    <property type="component" value="Unassembled WGS sequence"/>
</dbReference>
<evidence type="ECO:0000313" key="2">
    <source>
        <dbReference type="EMBL" id="KAF7994215.1"/>
    </source>
</evidence>
<name>A0A834XVK0_APHGI</name>